<comment type="caution">
    <text evidence="2">The sequence shown here is derived from an EMBL/GenBank/DDBJ whole genome shotgun (WGS) entry which is preliminary data.</text>
</comment>
<keyword evidence="3" id="KW-1185">Reference proteome</keyword>
<feature type="transmembrane region" description="Helical" evidence="1">
    <location>
        <begin position="89"/>
        <end position="107"/>
    </location>
</feature>
<evidence type="ECO:0000313" key="3">
    <source>
        <dbReference type="Proteomes" id="UP001500200"/>
    </source>
</evidence>
<dbReference type="EMBL" id="BAABKK010000003">
    <property type="protein sequence ID" value="GAA5189405.1"/>
    <property type="molecule type" value="Genomic_DNA"/>
</dbReference>
<evidence type="ECO:0008006" key="4">
    <source>
        <dbReference type="Google" id="ProtNLM"/>
    </source>
</evidence>
<keyword evidence="1" id="KW-1133">Transmembrane helix</keyword>
<sequence length="157" mass="16307">MGFALFLVRLRPSWVRPLIIRSLVTAFVVTAPLTFVLSVFFLLGKYTQAAVLLVALAALEISIDALIVQRRTAVMPASYIAKLAQKSKAGLGAALCAGLAVVFSGILGTAAPQATNGPWLGIASGGLTLVAVLLAALVLNDAPAWLCELSATETEDT</sequence>
<keyword evidence="1" id="KW-0812">Transmembrane</keyword>
<name>A0ABP9S1M2_9MICC</name>
<gene>
    <name evidence="2" type="ORF">GCM10023346_03850</name>
</gene>
<evidence type="ECO:0000256" key="1">
    <source>
        <dbReference type="SAM" id="Phobius"/>
    </source>
</evidence>
<keyword evidence="1" id="KW-0472">Membrane</keyword>
<protein>
    <recommendedName>
        <fullName evidence="4">Membrane transport protein MMPL domain-containing protein</fullName>
    </recommendedName>
</protein>
<accession>A0ABP9S1M2</accession>
<feature type="transmembrane region" description="Helical" evidence="1">
    <location>
        <begin position="49"/>
        <end position="68"/>
    </location>
</feature>
<organism evidence="2 3">
    <name type="scientific">Arthrobacter gyeryongensis</name>
    <dbReference type="NCBI Taxonomy" id="1650592"/>
    <lineage>
        <taxon>Bacteria</taxon>
        <taxon>Bacillati</taxon>
        <taxon>Actinomycetota</taxon>
        <taxon>Actinomycetes</taxon>
        <taxon>Micrococcales</taxon>
        <taxon>Micrococcaceae</taxon>
        <taxon>Arthrobacter</taxon>
    </lineage>
</organism>
<reference evidence="3" key="1">
    <citation type="journal article" date="2019" name="Int. J. Syst. Evol. Microbiol.">
        <title>The Global Catalogue of Microorganisms (GCM) 10K type strain sequencing project: providing services to taxonomists for standard genome sequencing and annotation.</title>
        <authorList>
            <consortium name="The Broad Institute Genomics Platform"/>
            <consortium name="The Broad Institute Genome Sequencing Center for Infectious Disease"/>
            <person name="Wu L."/>
            <person name="Ma J."/>
        </authorList>
    </citation>
    <scope>NUCLEOTIDE SEQUENCE [LARGE SCALE GENOMIC DNA]</scope>
    <source>
        <strain evidence="3">JCM 18514</strain>
    </source>
</reference>
<dbReference type="Proteomes" id="UP001500200">
    <property type="component" value="Unassembled WGS sequence"/>
</dbReference>
<proteinExistence type="predicted"/>
<evidence type="ECO:0000313" key="2">
    <source>
        <dbReference type="EMBL" id="GAA5189405.1"/>
    </source>
</evidence>
<feature type="transmembrane region" description="Helical" evidence="1">
    <location>
        <begin position="119"/>
        <end position="139"/>
    </location>
</feature>
<feature type="transmembrane region" description="Helical" evidence="1">
    <location>
        <begin position="18"/>
        <end position="43"/>
    </location>
</feature>